<dbReference type="Pfam" id="PF13673">
    <property type="entry name" value="Acetyltransf_10"/>
    <property type="match status" value="1"/>
</dbReference>
<dbReference type="RefSeq" id="WP_141443651.1">
    <property type="nucleotide sequence ID" value="NZ_CP038231.1"/>
</dbReference>
<evidence type="ECO:0000313" key="4">
    <source>
        <dbReference type="EMBL" id="QDH13943.1"/>
    </source>
</evidence>
<dbReference type="PROSITE" id="PS51186">
    <property type="entry name" value="GNAT"/>
    <property type="match status" value="1"/>
</dbReference>
<sequence>MNAHNPTTPPAGLVYQAHLDPSAILALRWQMLGAPGTTPAACRLADDGAGAHHGLLTPEGLVVCCLSVFNRPQGLVQIRKVATHPAWQRRGLGAWLMGQAMAEAAGQGRLGVWLNARAGAEGFYQKLGFHQAGEPYLEGGVGFVRMARALQRPA</sequence>
<keyword evidence="2" id="KW-0012">Acyltransferase</keyword>
<dbReference type="InterPro" id="IPR000182">
    <property type="entry name" value="GNAT_dom"/>
</dbReference>
<dbReference type="Proteomes" id="UP000318709">
    <property type="component" value="Chromosome"/>
</dbReference>
<dbReference type="OrthoDB" id="118465at2"/>
<evidence type="ECO:0000313" key="5">
    <source>
        <dbReference type="Proteomes" id="UP000318709"/>
    </source>
</evidence>
<evidence type="ECO:0000256" key="2">
    <source>
        <dbReference type="ARBA" id="ARBA00023315"/>
    </source>
</evidence>
<evidence type="ECO:0000259" key="3">
    <source>
        <dbReference type="PROSITE" id="PS51186"/>
    </source>
</evidence>
<keyword evidence="1 4" id="KW-0808">Transferase</keyword>
<gene>
    <name evidence="4" type="ORF">E3E12_06835</name>
</gene>
<protein>
    <submittedName>
        <fullName evidence="4">GNAT family N-acetyltransferase</fullName>
    </submittedName>
</protein>
<evidence type="ECO:0000256" key="1">
    <source>
        <dbReference type="ARBA" id="ARBA00022679"/>
    </source>
</evidence>
<dbReference type="PANTHER" id="PTHR43420">
    <property type="entry name" value="ACETYLTRANSFERASE"/>
    <property type="match status" value="1"/>
</dbReference>
<dbReference type="InterPro" id="IPR050680">
    <property type="entry name" value="YpeA/RimI_acetyltransf"/>
</dbReference>
<dbReference type="GO" id="GO:0016747">
    <property type="term" value="F:acyltransferase activity, transferring groups other than amino-acyl groups"/>
    <property type="evidence" value="ECO:0007669"/>
    <property type="project" value="InterPro"/>
</dbReference>
<accession>A0A4Y6U8Z6</accession>
<dbReference type="AlphaFoldDB" id="A0A4Y6U8Z6"/>
<dbReference type="InterPro" id="IPR016181">
    <property type="entry name" value="Acyl_CoA_acyltransferase"/>
</dbReference>
<dbReference type="KEGG" id="swf:E3E12_06835"/>
<feature type="domain" description="N-acetyltransferase" evidence="3">
    <location>
        <begin position="11"/>
        <end position="151"/>
    </location>
</feature>
<name>A0A4Y6U8Z6_9PROT</name>
<dbReference type="EMBL" id="CP038231">
    <property type="protein sequence ID" value="QDH13943.1"/>
    <property type="molecule type" value="Genomic_DNA"/>
</dbReference>
<reference evidence="4 5" key="1">
    <citation type="submission" date="2019-03" db="EMBL/GenBank/DDBJ databases">
        <title>The complete genome sequence of Swingsia_sp. F3b2 LMG30590(T).</title>
        <authorList>
            <person name="Chua K.-O."/>
            <person name="Chan K.-G."/>
            <person name="See-Too W.-S."/>
        </authorList>
    </citation>
    <scope>NUCLEOTIDE SEQUENCE [LARGE SCALE GENOMIC DNA]</scope>
    <source>
        <strain evidence="4 5">F3b2</strain>
    </source>
</reference>
<dbReference type="Gene3D" id="3.40.630.30">
    <property type="match status" value="1"/>
</dbReference>
<dbReference type="SUPFAM" id="SSF55729">
    <property type="entry name" value="Acyl-CoA N-acyltransferases (Nat)"/>
    <property type="match status" value="1"/>
</dbReference>
<proteinExistence type="predicted"/>
<dbReference type="CDD" id="cd04301">
    <property type="entry name" value="NAT_SF"/>
    <property type="match status" value="1"/>
</dbReference>
<keyword evidence="5" id="KW-1185">Reference proteome</keyword>
<organism evidence="4 5">
    <name type="scientific">Formicincola oecophyllae</name>
    <dbReference type="NCBI Taxonomy" id="2558361"/>
    <lineage>
        <taxon>Bacteria</taxon>
        <taxon>Pseudomonadati</taxon>
        <taxon>Pseudomonadota</taxon>
        <taxon>Alphaproteobacteria</taxon>
        <taxon>Acetobacterales</taxon>
        <taxon>Acetobacteraceae</taxon>
        <taxon>Formicincola</taxon>
    </lineage>
</organism>